<feature type="region of interest" description="Disordered" evidence="1">
    <location>
        <begin position="45"/>
        <end position="94"/>
    </location>
</feature>
<protein>
    <submittedName>
        <fullName evidence="2">Uncharacterized protein</fullName>
    </submittedName>
</protein>
<evidence type="ECO:0000313" key="3">
    <source>
        <dbReference type="Proteomes" id="UP000219338"/>
    </source>
</evidence>
<dbReference type="AlphaFoldDB" id="A0A284RIC6"/>
<sequence>MVPADSDNGSELTNLSEDEDVPEYPSETGLFAWLSLTGTRVERLKSRLKSQKDPRKRGQYHSTKLDKGLSGRSSRRHRAKQRKQAECEAAEDKRANLRPTKIQDFFSKAAASACHITSRSRSCSRSHCTIVLSDSESEVSQDAAPPAENTTPVASWSTSASPNRCVTVEDVDDDDDDLPQWPSLPWDSTTILEEGLDDLLPNEFEPINVETAASDTTPHQHTNSPFMRADDTFSPLPSSIPCSSNPNSSSAPSSSSSIPSHKDIEIAIEKLQEIL</sequence>
<feature type="region of interest" description="Disordered" evidence="1">
    <location>
        <begin position="1"/>
        <end position="24"/>
    </location>
</feature>
<evidence type="ECO:0000256" key="1">
    <source>
        <dbReference type="SAM" id="MobiDB-lite"/>
    </source>
</evidence>
<feature type="region of interest" description="Disordered" evidence="1">
    <location>
        <begin position="135"/>
        <end position="161"/>
    </location>
</feature>
<evidence type="ECO:0000313" key="2">
    <source>
        <dbReference type="EMBL" id="SJL08506.1"/>
    </source>
</evidence>
<feature type="compositionally biased region" description="Polar residues" evidence="1">
    <location>
        <begin position="211"/>
        <end position="225"/>
    </location>
</feature>
<accession>A0A284RIC6</accession>
<proteinExistence type="predicted"/>
<name>A0A284RIC6_ARMOS</name>
<feature type="region of interest" description="Disordered" evidence="1">
    <location>
        <begin position="211"/>
        <end position="263"/>
    </location>
</feature>
<gene>
    <name evidence="2" type="ORF">ARMOST_11870</name>
</gene>
<keyword evidence="3" id="KW-1185">Reference proteome</keyword>
<dbReference type="EMBL" id="FUEG01000009">
    <property type="protein sequence ID" value="SJL08506.1"/>
    <property type="molecule type" value="Genomic_DNA"/>
</dbReference>
<feature type="compositionally biased region" description="Basic and acidic residues" evidence="1">
    <location>
        <begin position="83"/>
        <end position="94"/>
    </location>
</feature>
<dbReference type="Proteomes" id="UP000219338">
    <property type="component" value="Unassembled WGS sequence"/>
</dbReference>
<feature type="compositionally biased region" description="Low complexity" evidence="1">
    <location>
        <begin position="234"/>
        <end position="259"/>
    </location>
</feature>
<feature type="compositionally biased region" description="Polar residues" evidence="1">
    <location>
        <begin position="148"/>
        <end position="161"/>
    </location>
</feature>
<reference evidence="3" key="1">
    <citation type="journal article" date="2017" name="Nat. Ecol. Evol.">
        <title>Genome expansion and lineage-specific genetic innovations in the forest pathogenic fungi Armillaria.</title>
        <authorList>
            <person name="Sipos G."/>
            <person name="Prasanna A.N."/>
            <person name="Walter M.C."/>
            <person name="O'Connor E."/>
            <person name="Balint B."/>
            <person name="Krizsan K."/>
            <person name="Kiss B."/>
            <person name="Hess J."/>
            <person name="Varga T."/>
            <person name="Slot J."/>
            <person name="Riley R."/>
            <person name="Boka B."/>
            <person name="Rigling D."/>
            <person name="Barry K."/>
            <person name="Lee J."/>
            <person name="Mihaltcheva S."/>
            <person name="LaButti K."/>
            <person name="Lipzen A."/>
            <person name="Waldron R."/>
            <person name="Moloney N.M."/>
            <person name="Sperisen C."/>
            <person name="Kredics L."/>
            <person name="Vagvoelgyi C."/>
            <person name="Patrignani A."/>
            <person name="Fitzpatrick D."/>
            <person name="Nagy I."/>
            <person name="Doyle S."/>
            <person name="Anderson J.B."/>
            <person name="Grigoriev I.V."/>
            <person name="Gueldener U."/>
            <person name="Muensterkoetter M."/>
            <person name="Nagy L.G."/>
        </authorList>
    </citation>
    <scope>NUCLEOTIDE SEQUENCE [LARGE SCALE GENOMIC DNA]</scope>
    <source>
        <strain evidence="3">C18/9</strain>
    </source>
</reference>
<feature type="compositionally biased region" description="Basic residues" evidence="1">
    <location>
        <begin position="73"/>
        <end position="82"/>
    </location>
</feature>
<organism evidence="2 3">
    <name type="scientific">Armillaria ostoyae</name>
    <name type="common">Armillaria root rot fungus</name>
    <dbReference type="NCBI Taxonomy" id="47428"/>
    <lineage>
        <taxon>Eukaryota</taxon>
        <taxon>Fungi</taxon>
        <taxon>Dikarya</taxon>
        <taxon>Basidiomycota</taxon>
        <taxon>Agaricomycotina</taxon>
        <taxon>Agaricomycetes</taxon>
        <taxon>Agaricomycetidae</taxon>
        <taxon>Agaricales</taxon>
        <taxon>Marasmiineae</taxon>
        <taxon>Physalacriaceae</taxon>
        <taxon>Armillaria</taxon>
    </lineage>
</organism>